<sequence length="395" mass="41602">MIATGMLVVIVVLVFARLAYGLILPFMREGLKLDYQQAGNLGTATALGYLCLIMISGIFAARWGGRITIMIGVLLTTIGFCGLSVSSHYVLLVVWMVLLGFGTAFSYTPTISLLVSWFPQRRAGVIGAANSGAGIGMLIAGSLVPYLNELFGGIGWRVTWAVFAAAGALTALAVFFLLPNPQAAGAATASRKLEGNGTLYRNRRVIRIGLLYAIIGSTYVVQAIFMYSYALNAGLSAIVAGRLAAMSGVLSIFSGPACGWLADRFGRRRVILALVLADLIATVLPVFWPVLPGFALHYLIIGLAMSGLFSVVLAAATEAVAPRDAPVAVSYVTLFYAFAQLVCPAIAGLLIENAGGFQLLFAGNAALIGIALFLGLQLKLEAKPHQMATQQPMSS</sequence>
<keyword evidence="1 4" id="KW-0812">Transmembrane</keyword>
<dbReference type="OrthoDB" id="8747367at2"/>
<gene>
    <name evidence="6" type="ORF">EDC30_101263</name>
</gene>
<feature type="transmembrane region" description="Helical" evidence="4">
    <location>
        <begin position="37"/>
        <end position="60"/>
    </location>
</feature>
<feature type="transmembrane region" description="Helical" evidence="4">
    <location>
        <begin position="328"/>
        <end position="351"/>
    </location>
</feature>
<accession>A0A4R3I0S6</accession>
<proteinExistence type="predicted"/>
<organism evidence="6 7">
    <name type="scientific">Paucimonas lemoignei</name>
    <name type="common">Pseudomonas lemoignei</name>
    <dbReference type="NCBI Taxonomy" id="29443"/>
    <lineage>
        <taxon>Bacteria</taxon>
        <taxon>Pseudomonadati</taxon>
        <taxon>Pseudomonadota</taxon>
        <taxon>Betaproteobacteria</taxon>
        <taxon>Burkholderiales</taxon>
        <taxon>Burkholderiaceae</taxon>
        <taxon>Paucimonas</taxon>
    </lineage>
</organism>
<reference evidence="6 7" key="1">
    <citation type="submission" date="2019-03" db="EMBL/GenBank/DDBJ databases">
        <title>Genomic Encyclopedia of Type Strains, Phase IV (KMG-IV): sequencing the most valuable type-strain genomes for metagenomic binning, comparative biology and taxonomic classification.</title>
        <authorList>
            <person name="Goeker M."/>
        </authorList>
    </citation>
    <scope>NUCLEOTIDE SEQUENCE [LARGE SCALE GENOMIC DNA]</scope>
    <source>
        <strain evidence="6 7">DSM 7445</strain>
    </source>
</reference>
<feature type="transmembrane region" description="Helical" evidence="4">
    <location>
        <begin position="92"/>
        <end position="118"/>
    </location>
</feature>
<feature type="transmembrane region" description="Helical" evidence="4">
    <location>
        <begin position="209"/>
        <end position="229"/>
    </location>
</feature>
<dbReference type="Gene3D" id="1.20.1250.20">
    <property type="entry name" value="MFS general substrate transporter like domains"/>
    <property type="match status" value="2"/>
</dbReference>
<evidence type="ECO:0000256" key="2">
    <source>
        <dbReference type="ARBA" id="ARBA00022989"/>
    </source>
</evidence>
<dbReference type="AlphaFoldDB" id="A0A4R3I0S6"/>
<protein>
    <submittedName>
        <fullName evidence="6">Nitrate/nitrite transporter NarK</fullName>
    </submittedName>
</protein>
<evidence type="ECO:0000259" key="5">
    <source>
        <dbReference type="PROSITE" id="PS50850"/>
    </source>
</evidence>
<evidence type="ECO:0000313" key="7">
    <source>
        <dbReference type="Proteomes" id="UP000295382"/>
    </source>
</evidence>
<dbReference type="Pfam" id="PF06779">
    <property type="entry name" value="MFS_4"/>
    <property type="match status" value="1"/>
</dbReference>
<dbReference type="InterPro" id="IPR010645">
    <property type="entry name" value="MFS_4"/>
</dbReference>
<evidence type="ECO:0000256" key="3">
    <source>
        <dbReference type="ARBA" id="ARBA00023136"/>
    </source>
</evidence>
<feature type="transmembrane region" description="Helical" evidence="4">
    <location>
        <begin position="158"/>
        <end position="178"/>
    </location>
</feature>
<dbReference type="PANTHER" id="PTHR23537:SF1">
    <property type="entry name" value="SUGAR TRANSPORTER"/>
    <property type="match status" value="1"/>
</dbReference>
<name>A0A4R3I0S6_PAULE</name>
<dbReference type="SUPFAM" id="SSF103473">
    <property type="entry name" value="MFS general substrate transporter"/>
    <property type="match status" value="1"/>
</dbReference>
<evidence type="ECO:0000256" key="4">
    <source>
        <dbReference type="SAM" id="Phobius"/>
    </source>
</evidence>
<feature type="transmembrane region" description="Helical" evidence="4">
    <location>
        <begin position="125"/>
        <end position="146"/>
    </location>
</feature>
<dbReference type="EMBL" id="SLZQ01000001">
    <property type="protein sequence ID" value="TCS39307.1"/>
    <property type="molecule type" value="Genomic_DNA"/>
</dbReference>
<evidence type="ECO:0000256" key="1">
    <source>
        <dbReference type="ARBA" id="ARBA00022692"/>
    </source>
</evidence>
<feature type="domain" description="Major facilitator superfamily (MFS) profile" evidence="5">
    <location>
        <begin position="1"/>
        <end position="383"/>
    </location>
</feature>
<feature type="transmembrane region" description="Helical" evidence="4">
    <location>
        <begin position="357"/>
        <end position="376"/>
    </location>
</feature>
<dbReference type="PROSITE" id="PS50850">
    <property type="entry name" value="MFS"/>
    <property type="match status" value="1"/>
</dbReference>
<dbReference type="PANTHER" id="PTHR23537">
    <property type="match status" value="1"/>
</dbReference>
<dbReference type="RefSeq" id="WP_132256553.1">
    <property type="nucleotide sequence ID" value="NZ_SLZQ01000001.1"/>
</dbReference>
<evidence type="ECO:0000313" key="6">
    <source>
        <dbReference type="EMBL" id="TCS39307.1"/>
    </source>
</evidence>
<dbReference type="GO" id="GO:0005886">
    <property type="term" value="C:plasma membrane"/>
    <property type="evidence" value="ECO:0007669"/>
    <property type="project" value="TreeGrafter"/>
</dbReference>
<keyword evidence="7" id="KW-1185">Reference proteome</keyword>
<dbReference type="InterPro" id="IPR036259">
    <property type="entry name" value="MFS_trans_sf"/>
</dbReference>
<keyword evidence="2 4" id="KW-1133">Transmembrane helix</keyword>
<feature type="transmembrane region" description="Helical" evidence="4">
    <location>
        <begin position="294"/>
        <end position="316"/>
    </location>
</feature>
<dbReference type="InterPro" id="IPR020846">
    <property type="entry name" value="MFS_dom"/>
</dbReference>
<keyword evidence="3 4" id="KW-0472">Membrane</keyword>
<dbReference type="Proteomes" id="UP000295382">
    <property type="component" value="Unassembled WGS sequence"/>
</dbReference>
<dbReference type="GO" id="GO:0022857">
    <property type="term" value="F:transmembrane transporter activity"/>
    <property type="evidence" value="ECO:0007669"/>
    <property type="project" value="InterPro"/>
</dbReference>
<feature type="transmembrane region" description="Helical" evidence="4">
    <location>
        <begin position="67"/>
        <end position="86"/>
    </location>
</feature>
<feature type="transmembrane region" description="Helical" evidence="4">
    <location>
        <begin position="270"/>
        <end position="288"/>
    </location>
</feature>
<comment type="caution">
    <text evidence="6">The sequence shown here is derived from an EMBL/GenBank/DDBJ whole genome shotgun (WGS) entry which is preliminary data.</text>
</comment>
<feature type="transmembrane region" description="Helical" evidence="4">
    <location>
        <begin position="235"/>
        <end position="258"/>
    </location>
</feature>